<organism evidence="1">
    <name type="scientific">marine sediment metagenome</name>
    <dbReference type="NCBI Taxonomy" id="412755"/>
    <lineage>
        <taxon>unclassified sequences</taxon>
        <taxon>metagenomes</taxon>
        <taxon>ecological metagenomes</taxon>
    </lineage>
</organism>
<evidence type="ECO:0000313" key="1">
    <source>
        <dbReference type="EMBL" id="GAF81091.1"/>
    </source>
</evidence>
<name>X0T161_9ZZZZ</name>
<dbReference type="AlphaFoldDB" id="X0T161"/>
<accession>X0T161</accession>
<sequence length="203" mass="22682">MAQLYNTNVYQRNHIMTTDMQNMENNFACLKSNFSGSSAAANVVQGMRWYDTTNKAMKYYNAGWYKFFQGDVNQKMLVYRNSAMDGWVIVADSSSDRVAAIKGGLTYTTGGSTAAGTWQQPNHTLTINEYPAHTHGERTYNDDNAVRRHTAGAYSGYLIESFYWNPDGYIYTDYDGGAGGAHNHGGDTWRPAAAVFTIQRLDV</sequence>
<comment type="caution">
    <text evidence="1">The sequence shown here is derived from an EMBL/GenBank/DDBJ whole genome shotgun (WGS) entry which is preliminary data.</text>
</comment>
<dbReference type="EMBL" id="BARS01009895">
    <property type="protein sequence ID" value="GAF81091.1"/>
    <property type="molecule type" value="Genomic_DNA"/>
</dbReference>
<protein>
    <submittedName>
        <fullName evidence="1">Uncharacterized protein</fullName>
    </submittedName>
</protein>
<gene>
    <name evidence="1" type="ORF">S01H1_18500</name>
</gene>
<reference evidence="1" key="1">
    <citation type="journal article" date="2014" name="Front. Microbiol.">
        <title>High frequency of phylogenetically diverse reductive dehalogenase-homologous genes in deep subseafloor sedimentary metagenomes.</title>
        <authorList>
            <person name="Kawai M."/>
            <person name="Futagami T."/>
            <person name="Toyoda A."/>
            <person name="Takaki Y."/>
            <person name="Nishi S."/>
            <person name="Hori S."/>
            <person name="Arai W."/>
            <person name="Tsubouchi T."/>
            <person name="Morono Y."/>
            <person name="Uchiyama I."/>
            <person name="Ito T."/>
            <person name="Fujiyama A."/>
            <person name="Inagaki F."/>
            <person name="Takami H."/>
        </authorList>
    </citation>
    <scope>NUCLEOTIDE SEQUENCE</scope>
    <source>
        <strain evidence="1">Expedition CK06-06</strain>
    </source>
</reference>
<proteinExistence type="predicted"/>